<evidence type="ECO:0000256" key="1">
    <source>
        <dbReference type="SAM" id="SignalP"/>
    </source>
</evidence>
<comment type="caution">
    <text evidence="2">The sequence shown here is derived from an EMBL/GenBank/DDBJ whole genome shotgun (WGS) entry which is preliminary data.</text>
</comment>
<organism evidence="2 3">
    <name type="scientific">Streptomyces iconiensis</name>
    <dbReference type="NCBI Taxonomy" id="1384038"/>
    <lineage>
        <taxon>Bacteria</taxon>
        <taxon>Bacillati</taxon>
        <taxon>Actinomycetota</taxon>
        <taxon>Actinomycetes</taxon>
        <taxon>Kitasatosporales</taxon>
        <taxon>Streptomycetaceae</taxon>
        <taxon>Streptomyces</taxon>
    </lineage>
</organism>
<reference evidence="2 3" key="1">
    <citation type="submission" date="2023-05" db="EMBL/GenBank/DDBJ databases">
        <title>Streptantibioticus silvisoli sp. nov., acidotolerant actinomycetes 1 from pine litter.</title>
        <authorList>
            <person name="Swiecimska M."/>
            <person name="Golinska P."/>
            <person name="Sangal V."/>
            <person name="Wachnowicz B."/>
            <person name="Goodfellow M."/>
        </authorList>
    </citation>
    <scope>NUCLEOTIDE SEQUENCE [LARGE SCALE GENOMIC DNA]</scope>
    <source>
        <strain evidence="2 3">DSM 42109</strain>
    </source>
</reference>
<gene>
    <name evidence="2" type="ORF">NMN56_041460</name>
</gene>
<evidence type="ECO:0000313" key="3">
    <source>
        <dbReference type="Proteomes" id="UP001214441"/>
    </source>
</evidence>
<feature type="chain" id="PRO_5045802076" evidence="1">
    <location>
        <begin position="30"/>
        <end position="179"/>
    </location>
</feature>
<dbReference type="Proteomes" id="UP001214441">
    <property type="component" value="Unassembled WGS sequence"/>
</dbReference>
<evidence type="ECO:0000313" key="2">
    <source>
        <dbReference type="EMBL" id="MDJ1138320.1"/>
    </source>
</evidence>
<keyword evidence="3" id="KW-1185">Reference proteome</keyword>
<dbReference type="EMBL" id="JANCPR020000082">
    <property type="protein sequence ID" value="MDJ1138320.1"/>
    <property type="molecule type" value="Genomic_DNA"/>
</dbReference>
<dbReference type="RefSeq" id="WP_280842939.1">
    <property type="nucleotide sequence ID" value="NZ_JANCPR020000082.1"/>
</dbReference>
<proteinExistence type="predicted"/>
<feature type="signal peptide" evidence="1">
    <location>
        <begin position="1"/>
        <end position="29"/>
    </location>
</feature>
<protein>
    <submittedName>
        <fullName evidence="2">Uncharacterized protein</fullName>
    </submittedName>
</protein>
<sequence length="179" mass="18642">MRTTMSRRAAGVALVSAALMTGGAATSHAAQSTGTAGSETRSTARVAAEAKSGQQIQAARWAQCTAQVNNPHWSRGAGSVIFKTRVSCQGNIPRVHVKVRGKLHKKSGNRWVSVAASNETKVKVTNGSVSTYYTPKPSGTNVTRDGTYKGTITVQITSPVRGTVGTASSRSVRVNTPGS</sequence>
<accession>A0ABT7AAF3</accession>
<keyword evidence="1" id="KW-0732">Signal</keyword>
<name>A0ABT7AAF3_9ACTN</name>